<evidence type="ECO:0000259" key="8">
    <source>
        <dbReference type="Pfam" id="PF01709"/>
    </source>
</evidence>
<protein>
    <recommendedName>
        <fullName evidence="6">Probable transcriptional regulatory protein CVV65_11250</fullName>
    </recommendedName>
</protein>
<dbReference type="RefSeq" id="WP_100668208.1">
    <property type="nucleotide sequence ID" value="NZ_CP024955.1"/>
</dbReference>
<keyword evidence="2 6" id="KW-0963">Cytoplasm</keyword>
<keyword evidence="5 6" id="KW-0804">Transcription</keyword>
<dbReference type="InterPro" id="IPR029072">
    <property type="entry name" value="YebC-like"/>
</dbReference>
<keyword evidence="11" id="KW-1185">Reference proteome</keyword>
<dbReference type="GO" id="GO:0003677">
    <property type="term" value="F:DNA binding"/>
    <property type="evidence" value="ECO:0007669"/>
    <property type="project" value="UniProtKB-UniRule"/>
</dbReference>
<dbReference type="FunFam" id="1.10.10.200:FF:000002">
    <property type="entry name" value="Probable transcriptional regulatory protein CLM62_37755"/>
    <property type="match status" value="1"/>
</dbReference>
<dbReference type="FunFam" id="3.30.70.980:FF:000002">
    <property type="entry name" value="Probable transcriptional regulatory protein YebC"/>
    <property type="match status" value="1"/>
</dbReference>
<name>A0A2K8N7V7_9BACL</name>
<evidence type="ECO:0000256" key="1">
    <source>
        <dbReference type="ARBA" id="ARBA00008724"/>
    </source>
</evidence>
<evidence type="ECO:0000313" key="11">
    <source>
        <dbReference type="Proteomes" id="UP000231932"/>
    </source>
</evidence>
<evidence type="ECO:0000256" key="6">
    <source>
        <dbReference type="HAMAP-Rule" id="MF_00693"/>
    </source>
</evidence>
<evidence type="ECO:0000256" key="5">
    <source>
        <dbReference type="ARBA" id="ARBA00023163"/>
    </source>
</evidence>
<keyword evidence="3 6" id="KW-0805">Transcription regulation</keyword>
<dbReference type="GO" id="GO:0005829">
    <property type="term" value="C:cytosol"/>
    <property type="evidence" value="ECO:0007669"/>
    <property type="project" value="TreeGrafter"/>
</dbReference>
<dbReference type="HAMAP" id="MF_00693">
    <property type="entry name" value="Transcrip_reg_TACO1"/>
    <property type="match status" value="1"/>
</dbReference>
<evidence type="ECO:0000313" key="10">
    <source>
        <dbReference type="EMBL" id="ATY85429.1"/>
    </source>
</evidence>
<dbReference type="SUPFAM" id="SSF75625">
    <property type="entry name" value="YebC-like"/>
    <property type="match status" value="1"/>
</dbReference>
<evidence type="ECO:0000256" key="7">
    <source>
        <dbReference type="SAM" id="MobiDB-lite"/>
    </source>
</evidence>
<dbReference type="InterPro" id="IPR026564">
    <property type="entry name" value="Transcrip_reg_TACO1-like_dom3"/>
</dbReference>
<dbReference type="PANTHER" id="PTHR12532">
    <property type="entry name" value="TRANSLATIONAL ACTIVATOR OF CYTOCHROME C OXIDASE 1"/>
    <property type="match status" value="1"/>
</dbReference>
<proteinExistence type="inferred from homology"/>
<comment type="similarity">
    <text evidence="1 6">Belongs to the TACO1 family.</text>
</comment>
<feature type="domain" description="TACO1/YebC-like second and third" evidence="8">
    <location>
        <begin position="82"/>
        <end position="239"/>
    </location>
</feature>
<dbReference type="GO" id="GO:0006355">
    <property type="term" value="P:regulation of DNA-templated transcription"/>
    <property type="evidence" value="ECO:0007669"/>
    <property type="project" value="UniProtKB-UniRule"/>
</dbReference>
<dbReference type="InterPro" id="IPR049083">
    <property type="entry name" value="TACO1_YebC_N"/>
</dbReference>
<dbReference type="NCBIfam" id="TIGR01033">
    <property type="entry name" value="YebC/PmpR family DNA-binding transcriptional regulator"/>
    <property type="match status" value="1"/>
</dbReference>
<sequence>MSGHSKWHNIQRRKGKQDAVRGQLFTKMSREIYAAARQGGSNPETNYRLKTAIERARAANMPMDSIQRTIDKAAGNVEGVNYEEMFYEGYGPGGAAVMVQLLTDNRNRTAAEIRHIFSKRGGSLGESGCVAWMFDRKGVIEISREGFPGSEDDAMMAALEAGAEDFTAEEDRYVITVAPEQLREVRENLEKAGVPIEGAEVTFVPQTTVNLEGDEAQRMVDLLEALEEHDDVQNVFSNVDLGDEDLL</sequence>
<accession>A0A2K8N7V7</accession>
<dbReference type="Gene3D" id="1.10.10.200">
    <property type="match status" value="1"/>
</dbReference>
<dbReference type="PANTHER" id="PTHR12532:SF6">
    <property type="entry name" value="TRANSCRIPTIONAL REGULATORY PROTEIN YEBC-RELATED"/>
    <property type="match status" value="1"/>
</dbReference>
<dbReference type="Pfam" id="PF01709">
    <property type="entry name" value="Transcrip_reg"/>
    <property type="match status" value="1"/>
</dbReference>
<dbReference type="InterPro" id="IPR002876">
    <property type="entry name" value="Transcrip_reg_TACO1-like"/>
</dbReference>
<feature type="compositionally biased region" description="Basic residues" evidence="7">
    <location>
        <begin position="1"/>
        <end position="15"/>
    </location>
</feature>
<keyword evidence="4 6" id="KW-0238">DNA-binding</keyword>
<dbReference type="KEGG" id="kyr:CVV65_11250"/>
<dbReference type="Pfam" id="PF20772">
    <property type="entry name" value="TACO1_YebC_N"/>
    <property type="match status" value="1"/>
</dbReference>
<evidence type="ECO:0000259" key="9">
    <source>
        <dbReference type="Pfam" id="PF20772"/>
    </source>
</evidence>
<dbReference type="InterPro" id="IPR048300">
    <property type="entry name" value="TACO1_YebC-like_2nd/3rd_dom"/>
</dbReference>
<feature type="domain" description="TACO1/YebC-like N-terminal" evidence="9">
    <location>
        <begin position="5"/>
        <end position="76"/>
    </location>
</feature>
<dbReference type="InterPro" id="IPR017856">
    <property type="entry name" value="Integrase-like_N"/>
</dbReference>
<gene>
    <name evidence="10" type="ORF">CVV65_11250</name>
</gene>
<organism evidence="10 11">
    <name type="scientific">Kyrpidia spormannii</name>
    <dbReference type="NCBI Taxonomy" id="2055160"/>
    <lineage>
        <taxon>Bacteria</taxon>
        <taxon>Bacillati</taxon>
        <taxon>Bacillota</taxon>
        <taxon>Bacilli</taxon>
        <taxon>Bacillales</taxon>
        <taxon>Alicyclobacillaceae</taxon>
        <taxon>Kyrpidia</taxon>
    </lineage>
</organism>
<comment type="subcellular location">
    <subcellularLocation>
        <location evidence="6">Cytoplasm</location>
    </subcellularLocation>
</comment>
<dbReference type="NCBIfam" id="NF001030">
    <property type="entry name" value="PRK00110.1"/>
    <property type="match status" value="1"/>
</dbReference>
<evidence type="ECO:0000256" key="3">
    <source>
        <dbReference type="ARBA" id="ARBA00023015"/>
    </source>
</evidence>
<evidence type="ECO:0000256" key="2">
    <source>
        <dbReference type="ARBA" id="ARBA00022490"/>
    </source>
</evidence>
<evidence type="ECO:0000256" key="4">
    <source>
        <dbReference type="ARBA" id="ARBA00023125"/>
    </source>
</evidence>
<reference evidence="11" key="1">
    <citation type="submission" date="2017-11" db="EMBL/GenBank/DDBJ databases">
        <title>Complete Genome Sequence of Kyrpidia sp. Strain EA-1, a thermophilic, hydrogen-oxidizing Bacterium, isolated from the Azores.</title>
        <authorList>
            <person name="Reiner J.E."/>
            <person name="Lapp C.J."/>
            <person name="Bunk B."/>
            <person name="Gescher J."/>
        </authorList>
    </citation>
    <scope>NUCLEOTIDE SEQUENCE [LARGE SCALE GENOMIC DNA]</scope>
    <source>
        <strain evidence="11">EA-1</strain>
    </source>
</reference>
<dbReference type="NCBIfam" id="NF009044">
    <property type="entry name" value="PRK12378.1"/>
    <property type="match status" value="1"/>
</dbReference>
<dbReference type="OrthoDB" id="9781053at2"/>
<dbReference type="Gene3D" id="3.30.70.980">
    <property type="match status" value="2"/>
</dbReference>
<dbReference type="Proteomes" id="UP000231932">
    <property type="component" value="Chromosome"/>
</dbReference>
<feature type="region of interest" description="Disordered" evidence="7">
    <location>
        <begin position="1"/>
        <end position="20"/>
    </location>
</feature>
<dbReference type="AlphaFoldDB" id="A0A2K8N7V7"/>
<dbReference type="EMBL" id="CP024955">
    <property type="protein sequence ID" value="ATY85429.1"/>
    <property type="molecule type" value="Genomic_DNA"/>
</dbReference>